<protein>
    <submittedName>
        <fullName evidence="2">Uncharacterized protein</fullName>
    </submittedName>
</protein>
<feature type="region of interest" description="Disordered" evidence="1">
    <location>
        <begin position="1"/>
        <end position="24"/>
    </location>
</feature>
<evidence type="ECO:0000313" key="2">
    <source>
        <dbReference type="EMBL" id="QHT78687.1"/>
    </source>
</evidence>
<sequence>MSDSEMSSRLSASENESEQEKDEIDERFKNFFYSGKDFTPCNKEYENPNNLIGDIATLSDAIENGFEDNEALHQVEDWLIQTFIYHIAKETYDNDTIKKIAILFADVPEYEKWYA</sequence>
<name>A0A6C0HE95_9ZZZZ</name>
<dbReference type="EMBL" id="MN739935">
    <property type="protein sequence ID" value="QHT78687.1"/>
    <property type="molecule type" value="Genomic_DNA"/>
</dbReference>
<dbReference type="AlphaFoldDB" id="A0A6C0HE95"/>
<feature type="compositionally biased region" description="Polar residues" evidence="1">
    <location>
        <begin position="1"/>
        <end position="14"/>
    </location>
</feature>
<reference evidence="2" key="1">
    <citation type="journal article" date="2020" name="Nature">
        <title>Giant virus diversity and host interactions through global metagenomics.</title>
        <authorList>
            <person name="Schulz F."/>
            <person name="Roux S."/>
            <person name="Paez-Espino D."/>
            <person name="Jungbluth S."/>
            <person name="Walsh D.A."/>
            <person name="Denef V.J."/>
            <person name="McMahon K.D."/>
            <person name="Konstantinidis K.T."/>
            <person name="Eloe-Fadrosh E.A."/>
            <person name="Kyrpides N.C."/>
            <person name="Woyke T."/>
        </authorList>
    </citation>
    <scope>NUCLEOTIDE SEQUENCE</scope>
    <source>
        <strain evidence="2">GVMAG-M-3300023179-92</strain>
    </source>
</reference>
<proteinExistence type="predicted"/>
<evidence type="ECO:0000256" key="1">
    <source>
        <dbReference type="SAM" id="MobiDB-lite"/>
    </source>
</evidence>
<accession>A0A6C0HE95</accession>
<organism evidence="2">
    <name type="scientific">viral metagenome</name>
    <dbReference type="NCBI Taxonomy" id="1070528"/>
    <lineage>
        <taxon>unclassified sequences</taxon>
        <taxon>metagenomes</taxon>
        <taxon>organismal metagenomes</taxon>
    </lineage>
</organism>